<dbReference type="HAMAP" id="MF_04144">
    <property type="entry name" value="TERL_LAMBDA"/>
    <property type="match status" value="1"/>
</dbReference>
<dbReference type="InterPro" id="IPR046454">
    <property type="entry name" value="GpA_endonuclease"/>
</dbReference>
<dbReference type="AlphaFoldDB" id="A0A5Y3MRU1"/>
<dbReference type="InterPro" id="IPR008866">
    <property type="entry name" value="Phage_lambda_GpA-like"/>
</dbReference>
<accession>A0A5Y3MRU1</accession>
<gene>
    <name evidence="3" type="ORF">DN310_12220</name>
</gene>
<dbReference type="Proteomes" id="UP000839598">
    <property type="component" value="Unassembled WGS sequence"/>
</dbReference>
<dbReference type="Pfam" id="PF05876">
    <property type="entry name" value="GpA_ATPase"/>
    <property type="match status" value="1"/>
</dbReference>
<dbReference type="GO" id="GO:0016887">
    <property type="term" value="F:ATP hydrolysis activity"/>
    <property type="evidence" value="ECO:0007669"/>
    <property type="project" value="InterPro"/>
</dbReference>
<comment type="caution">
    <text evidence="3">The sequence shown here is derived from an EMBL/GenBank/DDBJ whole genome shotgun (WGS) entry which is preliminary data.</text>
</comment>
<evidence type="ECO:0000259" key="1">
    <source>
        <dbReference type="Pfam" id="PF05876"/>
    </source>
</evidence>
<dbReference type="PANTHER" id="PTHR34413:SF2">
    <property type="entry name" value="PROPHAGE TAIL FIBER ASSEMBLY PROTEIN HOMOLOG TFAE-RELATED"/>
    <property type="match status" value="1"/>
</dbReference>
<name>A0A5Y3MRU1_SALER</name>
<reference evidence="3" key="1">
    <citation type="submission" date="2018-06" db="EMBL/GenBank/DDBJ databases">
        <authorList>
            <person name="Ashton P.M."/>
            <person name="Dallman T."/>
            <person name="Nair S."/>
            <person name="De Pinna E."/>
            <person name="Peters T."/>
            <person name="Grant K."/>
        </authorList>
    </citation>
    <scope>NUCLEOTIDE SEQUENCE [LARGE SCALE GENOMIC DNA]</scope>
    <source>
        <strain evidence="3">275803</strain>
    </source>
</reference>
<sequence length="644" mass="72732">MNISEQKMNNIMLAVRKGLQPLIRPLPMTAVEWADAFYYLPKESSYGSGEWETLPFQVAIMNAMGNDRIRTVNLIKSARVGYTKMLLGVVGYFIEHKSRNNLLFQPTDSAAEDFMKSHVEATIRDVPCLKILSPWLGRKHRDNTLTMKRFSSGVGFWCLGGAAAKNYREKSVDTVCYDELSSFEPDVEKEGSPTLLGDKRIEGSVWPKSIRGSTPKTKGTCQIEKAANESAHLMRFHVPCPHCGEEQYLKFGDGSTPFGLKWEKGKPETVYYLCEYNGCVIRQPELEQKEGRWICDNTGMWTRDGLTFYSADGDEIPPPRSISFHIWTAYSPFTTWVQIVYDWLDALKDPNGIKTFINTTLGETYEEAVADKISHEILLEKVIRYGAVVPERVVYLTAGIDSQANRFEIYVWGWAPGEEAFLIDKKIIMGRPDHEETLTRVDEAINKKYLHADGTEMSIARVCWDTGGIDAEIVYKRSKKHGIFRVLPIKGASVYGKPVITMPKSRNQRGVFLCEIGTDTAKEMIYARLKEPPTPPDSASPYTFRFPDNPEIFSEVEAKQLVAEELVEKVVNGKIKLQWDAKKRRNEALDCLVYAYAAYRVSVQRWQLDLDALAASRKSENKAGPTLEELAAMLSGDLNNGNNG</sequence>
<evidence type="ECO:0000313" key="3">
    <source>
        <dbReference type="EMBL" id="ECI4010074.1"/>
    </source>
</evidence>
<dbReference type="PANTHER" id="PTHR34413">
    <property type="entry name" value="PROPHAGE TAIL FIBER ASSEMBLY PROTEIN HOMOLOG TFAE-RELATED-RELATED"/>
    <property type="match status" value="1"/>
</dbReference>
<dbReference type="EMBL" id="AAIVAV010000011">
    <property type="protein sequence ID" value="ECI4010074.1"/>
    <property type="molecule type" value="Genomic_DNA"/>
</dbReference>
<feature type="domain" description="Phage terminase large subunit GpA ATPase" evidence="1">
    <location>
        <begin position="48"/>
        <end position="293"/>
    </location>
</feature>
<proteinExistence type="inferred from homology"/>
<dbReference type="InterPro" id="IPR046453">
    <property type="entry name" value="GpA_ATPase"/>
</dbReference>
<feature type="domain" description="Terminase large subunit GpA endonuclease" evidence="2">
    <location>
        <begin position="323"/>
        <end position="602"/>
    </location>
</feature>
<dbReference type="GO" id="GO:0005524">
    <property type="term" value="F:ATP binding"/>
    <property type="evidence" value="ECO:0007669"/>
    <property type="project" value="InterPro"/>
</dbReference>
<protein>
    <submittedName>
        <fullName evidence="3">Phage terminase large subunit family protein</fullName>
    </submittedName>
</protein>
<organism evidence="3">
    <name type="scientific">Salmonella enterica subsp. salamae</name>
    <dbReference type="NCBI Taxonomy" id="59202"/>
    <lineage>
        <taxon>Bacteria</taxon>
        <taxon>Pseudomonadati</taxon>
        <taxon>Pseudomonadota</taxon>
        <taxon>Gammaproteobacteria</taxon>
        <taxon>Enterobacterales</taxon>
        <taxon>Enterobacteriaceae</taxon>
        <taxon>Salmonella</taxon>
    </lineage>
</organism>
<dbReference type="Pfam" id="PF20454">
    <property type="entry name" value="GpA_nuclease"/>
    <property type="match status" value="1"/>
</dbReference>
<dbReference type="GO" id="GO:0004519">
    <property type="term" value="F:endonuclease activity"/>
    <property type="evidence" value="ECO:0007669"/>
    <property type="project" value="InterPro"/>
</dbReference>
<evidence type="ECO:0000259" key="2">
    <source>
        <dbReference type="Pfam" id="PF20454"/>
    </source>
</evidence>
<dbReference type="InterPro" id="IPR051220">
    <property type="entry name" value="TFA_Chaperone"/>
</dbReference>